<keyword evidence="1" id="KW-0812">Transmembrane</keyword>
<dbReference type="Proteomes" id="UP001500392">
    <property type="component" value="Unassembled WGS sequence"/>
</dbReference>
<keyword evidence="1" id="KW-0472">Membrane</keyword>
<evidence type="ECO:0000313" key="3">
    <source>
        <dbReference type="Proteomes" id="UP001500392"/>
    </source>
</evidence>
<evidence type="ECO:0000256" key="1">
    <source>
        <dbReference type="SAM" id="Phobius"/>
    </source>
</evidence>
<reference evidence="3" key="1">
    <citation type="journal article" date="2019" name="Int. J. Syst. Evol. Microbiol.">
        <title>The Global Catalogue of Microorganisms (GCM) 10K type strain sequencing project: providing services to taxonomists for standard genome sequencing and annotation.</title>
        <authorList>
            <consortium name="The Broad Institute Genomics Platform"/>
            <consortium name="The Broad Institute Genome Sequencing Center for Infectious Disease"/>
            <person name="Wu L."/>
            <person name="Ma J."/>
        </authorList>
    </citation>
    <scope>NUCLEOTIDE SEQUENCE [LARGE SCALE GENOMIC DNA]</scope>
    <source>
        <strain evidence="3">JCM 17304</strain>
    </source>
</reference>
<evidence type="ECO:0000313" key="2">
    <source>
        <dbReference type="EMBL" id="GAA4093264.1"/>
    </source>
</evidence>
<gene>
    <name evidence="2" type="ORF">GCM10022414_16260</name>
</gene>
<keyword evidence="3" id="KW-1185">Reference proteome</keyword>
<organism evidence="2 3">
    <name type="scientific">Zhongshania borealis</name>
    <dbReference type="NCBI Taxonomy" id="889488"/>
    <lineage>
        <taxon>Bacteria</taxon>
        <taxon>Pseudomonadati</taxon>
        <taxon>Pseudomonadota</taxon>
        <taxon>Gammaproteobacteria</taxon>
        <taxon>Cellvibrionales</taxon>
        <taxon>Spongiibacteraceae</taxon>
        <taxon>Zhongshania</taxon>
    </lineage>
</organism>
<accession>A0ABP7WQW4</accession>
<feature type="transmembrane region" description="Helical" evidence="1">
    <location>
        <begin position="40"/>
        <end position="63"/>
    </location>
</feature>
<sequence>MWQASGVRYVACMPSNTDNYMMESKAGARSWRSIMLIYKILFYINKVLFLGELSSFALVMPSINCHYWQNT</sequence>
<name>A0ABP7WQW4_9GAMM</name>
<proteinExistence type="predicted"/>
<comment type="caution">
    <text evidence="2">The sequence shown here is derived from an EMBL/GenBank/DDBJ whole genome shotgun (WGS) entry which is preliminary data.</text>
</comment>
<protein>
    <submittedName>
        <fullName evidence="2">Uncharacterized protein</fullName>
    </submittedName>
</protein>
<keyword evidence="1" id="KW-1133">Transmembrane helix</keyword>
<dbReference type="EMBL" id="BAABDM010000002">
    <property type="protein sequence ID" value="GAA4093264.1"/>
    <property type="molecule type" value="Genomic_DNA"/>
</dbReference>